<dbReference type="PANTHER" id="PTHR46847">
    <property type="entry name" value="D-ALLOSE-BINDING PERIPLASMIC PROTEIN-RELATED"/>
    <property type="match status" value="1"/>
</dbReference>
<evidence type="ECO:0000313" key="7">
    <source>
        <dbReference type="Proteomes" id="UP000253529"/>
    </source>
</evidence>
<dbReference type="AlphaFoldDB" id="A0A366F0J2"/>
<proteinExistence type="inferred from homology"/>
<feature type="chain" id="PRO_5016858563" evidence="4">
    <location>
        <begin position="29"/>
        <end position="336"/>
    </location>
</feature>
<keyword evidence="7" id="KW-1185">Reference proteome</keyword>
<dbReference type="GO" id="GO:0030313">
    <property type="term" value="C:cell envelope"/>
    <property type="evidence" value="ECO:0007669"/>
    <property type="project" value="UniProtKB-SubCell"/>
</dbReference>
<dbReference type="CDD" id="cd01536">
    <property type="entry name" value="PBP1_ABC_sugar_binding-like"/>
    <property type="match status" value="1"/>
</dbReference>
<dbReference type="SUPFAM" id="SSF53822">
    <property type="entry name" value="Periplasmic binding protein-like I"/>
    <property type="match status" value="1"/>
</dbReference>
<dbReference type="PROSITE" id="PS51257">
    <property type="entry name" value="PROKAR_LIPOPROTEIN"/>
    <property type="match status" value="1"/>
</dbReference>
<dbReference type="Gene3D" id="3.40.50.2300">
    <property type="match status" value="2"/>
</dbReference>
<comment type="similarity">
    <text evidence="2">Belongs to the bacterial solute-binding protein 2 family.</text>
</comment>
<comment type="caution">
    <text evidence="6">The sequence shown here is derived from an EMBL/GenBank/DDBJ whole genome shotgun (WGS) entry which is preliminary data.</text>
</comment>
<evidence type="ECO:0000313" key="6">
    <source>
        <dbReference type="EMBL" id="RBP08161.1"/>
    </source>
</evidence>
<dbReference type="InterPro" id="IPR025997">
    <property type="entry name" value="SBP_2_dom"/>
</dbReference>
<dbReference type="PANTHER" id="PTHR46847:SF1">
    <property type="entry name" value="D-ALLOSE-BINDING PERIPLASMIC PROTEIN-RELATED"/>
    <property type="match status" value="1"/>
</dbReference>
<evidence type="ECO:0000256" key="4">
    <source>
        <dbReference type="SAM" id="SignalP"/>
    </source>
</evidence>
<protein>
    <submittedName>
        <fullName evidence="6">Monosaccharide ABC transporter substrate-binding protein (CUT2 family)</fullName>
    </submittedName>
</protein>
<dbReference type="PROSITE" id="PS51318">
    <property type="entry name" value="TAT"/>
    <property type="match status" value="1"/>
</dbReference>
<dbReference type="InterPro" id="IPR006311">
    <property type="entry name" value="TAT_signal"/>
</dbReference>
<dbReference type="EMBL" id="QNRK01000026">
    <property type="protein sequence ID" value="RBP08161.1"/>
    <property type="molecule type" value="Genomic_DNA"/>
</dbReference>
<reference evidence="6 7" key="1">
    <citation type="submission" date="2018-06" db="EMBL/GenBank/DDBJ databases">
        <title>Genomic Encyclopedia of Type Strains, Phase IV (KMG-IV): sequencing the most valuable type-strain genomes for metagenomic binning, comparative biology and taxonomic classification.</title>
        <authorList>
            <person name="Goeker M."/>
        </authorList>
    </citation>
    <scope>NUCLEOTIDE SEQUENCE [LARGE SCALE GENOMIC DNA]</scope>
    <source>
        <strain evidence="6 7">DSM 24875</strain>
    </source>
</reference>
<keyword evidence="3 4" id="KW-0732">Signal</keyword>
<evidence type="ECO:0000259" key="5">
    <source>
        <dbReference type="Pfam" id="PF13407"/>
    </source>
</evidence>
<dbReference type="Pfam" id="PF13407">
    <property type="entry name" value="Peripla_BP_4"/>
    <property type="match status" value="1"/>
</dbReference>
<feature type="signal peptide" evidence="4">
    <location>
        <begin position="1"/>
        <end position="28"/>
    </location>
</feature>
<comment type="subcellular location">
    <subcellularLocation>
        <location evidence="1">Cell envelope</location>
    </subcellularLocation>
</comment>
<sequence>MSNTGRNRLMGTIAAFALGACVALGATAAARADAASDMAGKKVIFVPISMGITLTEGWARRMREHAATHGYSFDVRDAAFNTGAMSELLAKAISEKPDVLVVHNPTVQLLARQIKQAQAAGIKVLQINLQSNQPSNAFVGANWTRIGTEIAQDIVKECGAGSGKSGKVAIIPGQLTAADSVMMNEAAFKVFKDHPEIKVVSNQASDWEPEKARQITATVLQQNPDLCAIFGHWDVHTIGAGNAVKDAGLSGKVLVYATGGGEQGEACKAIENGTLSAEWSYDADGQGRDAGTMIDLLLQGAAAPGGAMLIAESPLKVIKAGPDYDPSLCWKMPPKK</sequence>
<organism evidence="6 7">
    <name type="scientific">Roseiarcus fermentans</name>
    <dbReference type="NCBI Taxonomy" id="1473586"/>
    <lineage>
        <taxon>Bacteria</taxon>
        <taxon>Pseudomonadati</taxon>
        <taxon>Pseudomonadota</taxon>
        <taxon>Alphaproteobacteria</taxon>
        <taxon>Hyphomicrobiales</taxon>
        <taxon>Roseiarcaceae</taxon>
        <taxon>Roseiarcus</taxon>
    </lineage>
</organism>
<gene>
    <name evidence="6" type="ORF">DFR50_1266</name>
</gene>
<dbReference type="InterPro" id="IPR028082">
    <property type="entry name" value="Peripla_BP_I"/>
</dbReference>
<dbReference type="GO" id="GO:0030246">
    <property type="term" value="F:carbohydrate binding"/>
    <property type="evidence" value="ECO:0007669"/>
    <property type="project" value="UniProtKB-ARBA"/>
</dbReference>
<accession>A0A366F0J2</accession>
<feature type="domain" description="Periplasmic binding protein" evidence="5">
    <location>
        <begin position="44"/>
        <end position="301"/>
    </location>
</feature>
<evidence type="ECO:0000256" key="2">
    <source>
        <dbReference type="ARBA" id="ARBA00007639"/>
    </source>
</evidence>
<dbReference type="Proteomes" id="UP000253529">
    <property type="component" value="Unassembled WGS sequence"/>
</dbReference>
<evidence type="ECO:0000256" key="1">
    <source>
        <dbReference type="ARBA" id="ARBA00004196"/>
    </source>
</evidence>
<name>A0A366F0J2_9HYPH</name>
<evidence type="ECO:0000256" key="3">
    <source>
        <dbReference type="ARBA" id="ARBA00022729"/>
    </source>
</evidence>